<dbReference type="EMBL" id="RBXO01000001">
    <property type="protein sequence ID" value="RKT55350.1"/>
    <property type="molecule type" value="Genomic_DNA"/>
</dbReference>
<dbReference type="Pfam" id="PF00144">
    <property type="entry name" value="Beta-lactamase"/>
    <property type="match status" value="1"/>
</dbReference>
<evidence type="ECO:0000259" key="1">
    <source>
        <dbReference type="Pfam" id="PF00144"/>
    </source>
</evidence>
<dbReference type="AlphaFoldDB" id="A0A495W2I3"/>
<dbReference type="Gene3D" id="3.40.710.10">
    <property type="entry name" value="DD-peptidase/beta-lactamase superfamily"/>
    <property type="match status" value="1"/>
</dbReference>
<dbReference type="OrthoDB" id="3499702at2"/>
<dbReference type="SUPFAM" id="SSF56601">
    <property type="entry name" value="beta-lactamase/transpeptidase-like"/>
    <property type="match status" value="1"/>
</dbReference>
<dbReference type="RefSeq" id="WP_121007064.1">
    <property type="nucleotide sequence ID" value="NZ_RBXO01000001.1"/>
</dbReference>
<keyword evidence="2" id="KW-0121">Carboxypeptidase</keyword>
<dbReference type="InterPro" id="IPR012338">
    <property type="entry name" value="Beta-lactam/transpept-like"/>
</dbReference>
<dbReference type="InterPro" id="IPR001466">
    <property type="entry name" value="Beta-lactam-related"/>
</dbReference>
<keyword evidence="2" id="KW-0378">Hydrolase</keyword>
<proteinExistence type="predicted"/>
<feature type="domain" description="Beta-lactamase-related" evidence="1">
    <location>
        <begin position="20"/>
        <end position="362"/>
    </location>
</feature>
<evidence type="ECO:0000313" key="2">
    <source>
        <dbReference type="EMBL" id="RKT55350.1"/>
    </source>
</evidence>
<dbReference type="PANTHER" id="PTHR46825:SF7">
    <property type="entry name" value="D-ALANYL-D-ALANINE CARBOXYPEPTIDASE"/>
    <property type="match status" value="1"/>
</dbReference>
<accession>A0A495W2I3</accession>
<name>A0A495W2I3_9PSEU</name>
<reference evidence="2 3" key="1">
    <citation type="submission" date="2018-10" db="EMBL/GenBank/DDBJ databases">
        <title>Sequencing the genomes of 1000 actinobacteria strains.</title>
        <authorList>
            <person name="Klenk H.-P."/>
        </authorList>
    </citation>
    <scope>NUCLEOTIDE SEQUENCE [LARGE SCALE GENOMIC DNA]</scope>
    <source>
        <strain evidence="2 3">DSM 43800</strain>
    </source>
</reference>
<gene>
    <name evidence="2" type="ORF">C8E97_4013</name>
</gene>
<evidence type="ECO:0000313" key="3">
    <source>
        <dbReference type="Proteomes" id="UP000282084"/>
    </source>
</evidence>
<organism evidence="2 3">
    <name type="scientific">Saccharothrix australiensis</name>
    <dbReference type="NCBI Taxonomy" id="2072"/>
    <lineage>
        <taxon>Bacteria</taxon>
        <taxon>Bacillati</taxon>
        <taxon>Actinomycetota</taxon>
        <taxon>Actinomycetes</taxon>
        <taxon>Pseudonocardiales</taxon>
        <taxon>Pseudonocardiaceae</taxon>
        <taxon>Saccharothrix</taxon>
    </lineage>
</organism>
<keyword evidence="2" id="KW-0645">Protease</keyword>
<comment type="caution">
    <text evidence="2">The sequence shown here is derived from an EMBL/GenBank/DDBJ whole genome shotgun (WGS) entry which is preliminary data.</text>
</comment>
<dbReference type="PANTHER" id="PTHR46825">
    <property type="entry name" value="D-ALANYL-D-ALANINE-CARBOXYPEPTIDASE/ENDOPEPTIDASE AMPH"/>
    <property type="match status" value="1"/>
</dbReference>
<keyword evidence="3" id="KW-1185">Reference proteome</keyword>
<protein>
    <submittedName>
        <fullName evidence="2">D-alanyl-D-alanine carboxypeptidase</fullName>
    </submittedName>
</protein>
<sequence>MAEFQSPGRPKVRAAIDSVVPELGVPSIMVQIRDEDGTWFGSAGVADTVTGAPRVPGEHLHSGSISKAFTAATLLQLEAEGRLSIDDTVDRWLPGAMAENGYDGTQVTIRHLLSNTSGLFATGMALEFQRRYLTRSAFDEHRFDVYQPADVLAIALSEPPVGRPGETFWYSNGGFAFAAAIIEEVTGNSLESEVHRTVVRPLGLKHTFMRHREETGYHGRHPRSYSKLYLKEGTRVEDVTPETWTTLMEDPSLPPMDTTDVNTSGGWGAANVVATPDELITFYTAMVTGGLLPADQHRAMWDTVDTAGTYWLANARYGLGVYQLTLSDGQVLRGGGGASYGTYTFTMGTPDGKRMMLVHTNNDWAAFPAIDRIIEAEFGAGGLRLEM</sequence>
<dbReference type="Proteomes" id="UP000282084">
    <property type="component" value="Unassembled WGS sequence"/>
</dbReference>
<dbReference type="GO" id="GO:0004180">
    <property type="term" value="F:carboxypeptidase activity"/>
    <property type="evidence" value="ECO:0007669"/>
    <property type="project" value="UniProtKB-KW"/>
</dbReference>
<dbReference type="InterPro" id="IPR050491">
    <property type="entry name" value="AmpC-like"/>
</dbReference>